<dbReference type="Gene3D" id="1.20.120.1220">
    <property type="match status" value="1"/>
</dbReference>
<dbReference type="GO" id="GO:0006465">
    <property type="term" value="P:signal peptide processing"/>
    <property type="evidence" value="ECO:0007669"/>
    <property type="project" value="TreeGrafter"/>
</dbReference>
<dbReference type="Pfam" id="PF01478">
    <property type="entry name" value="Peptidase_A24"/>
    <property type="match status" value="1"/>
</dbReference>
<evidence type="ECO:0000313" key="5">
    <source>
        <dbReference type="EMBL" id="PWD83137.1"/>
    </source>
</evidence>
<feature type="transmembrane region" description="Helical" evidence="3">
    <location>
        <begin position="131"/>
        <end position="150"/>
    </location>
</feature>
<dbReference type="PRINTS" id="PR00864">
    <property type="entry name" value="PREPILNPTASE"/>
</dbReference>
<evidence type="ECO:0000259" key="4">
    <source>
        <dbReference type="Pfam" id="PF01478"/>
    </source>
</evidence>
<feature type="transmembrane region" description="Helical" evidence="3">
    <location>
        <begin position="77"/>
        <end position="99"/>
    </location>
</feature>
<dbReference type="InterPro" id="IPR014032">
    <property type="entry name" value="Peptidase_A24A_bac"/>
</dbReference>
<dbReference type="PANTHER" id="PTHR30487:SF0">
    <property type="entry name" value="PREPILIN LEADER PEPTIDASE_N-METHYLTRANSFERASE-RELATED"/>
    <property type="match status" value="1"/>
</dbReference>
<comment type="similarity">
    <text evidence="1 2">Belongs to the peptidase A24 family.</text>
</comment>
<feature type="transmembrane region" description="Helical" evidence="3">
    <location>
        <begin position="46"/>
        <end position="65"/>
    </location>
</feature>
<keyword evidence="3" id="KW-0812">Transmembrane</keyword>
<gene>
    <name evidence="5" type="ORF">DC082_06895</name>
</gene>
<feature type="transmembrane region" description="Helical" evidence="3">
    <location>
        <begin position="250"/>
        <end position="268"/>
    </location>
</feature>
<reference evidence="5 6" key="1">
    <citation type="journal article" date="2018" name="Genome Announc.">
        <title>Ignatzschineria cameli sp. nov., isolated from necrotic foot tissue of dromedaries (Camelus dromedarius) and associated maggots (Wohlfahrtia species) in Dubai.</title>
        <authorList>
            <person name="Tsang C.C."/>
            <person name="Tang J.Y."/>
            <person name="Fong J.Y."/>
            <person name="Kinne J."/>
            <person name="Lee H.H."/>
            <person name="Joseph M."/>
            <person name="Jose S."/>
            <person name="Schuster R.K."/>
            <person name="Tang Y."/>
            <person name="Sivakumar S."/>
            <person name="Chen J.H."/>
            <person name="Teng J.L."/>
            <person name="Lau S.K."/>
            <person name="Wernery U."/>
            <person name="Woo P.C."/>
        </authorList>
    </citation>
    <scope>NUCLEOTIDE SEQUENCE [LARGE SCALE GENOMIC DNA]</scope>
    <source>
        <strain evidence="5 6">KCTC 22643</strain>
    </source>
</reference>
<feature type="transmembrane region" description="Helical" evidence="3">
    <location>
        <begin position="189"/>
        <end position="214"/>
    </location>
</feature>
<keyword evidence="6" id="KW-1185">Reference proteome</keyword>
<protein>
    <recommendedName>
        <fullName evidence="4">Prepilin type IV endopeptidase peptidase domain-containing protein</fullName>
    </recommendedName>
</protein>
<evidence type="ECO:0000256" key="3">
    <source>
        <dbReference type="SAM" id="Phobius"/>
    </source>
</evidence>
<comment type="caution">
    <text evidence="5">The sequence shown here is derived from an EMBL/GenBank/DDBJ whole genome shotgun (WGS) entry which is preliminary data.</text>
</comment>
<dbReference type="InterPro" id="IPR050882">
    <property type="entry name" value="Prepilin_peptidase/N-MTase"/>
</dbReference>
<feature type="transmembrane region" description="Helical" evidence="3">
    <location>
        <begin position="105"/>
        <end position="124"/>
    </location>
</feature>
<accession>A0A2U2AJY2</accession>
<dbReference type="AlphaFoldDB" id="A0A2U2AJY2"/>
<proteinExistence type="inferred from homology"/>
<dbReference type="RefSeq" id="WP_109236347.1">
    <property type="nucleotide sequence ID" value="NZ_BMXZ01000002.1"/>
</dbReference>
<feature type="domain" description="Prepilin type IV endopeptidase peptidase" evidence="4">
    <location>
        <begin position="109"/>
        <end position="215"/>
    </location>
</feature>
<evidence type="ECO:0000256" key="1">
    <source>
        <dbReference type="ARBA" id="ARBA00005801"/>
    </source>
</evidence>
<name>A0A2U2AJY2_9GAMM</name>
<dbReference type="GO" id="GO:0004190">
    <property type="term" value="F:aspartic-type endopeptidase activity"/>
    <property type="evidence" value="ECO:0007669"/>
    <property type="project" value="InterPro"/>
</dbReference>
<evidence type="ECO:0000256" key="2">
    <source>
        <dbReference type="RuleBase" id="RU003793"/>
    </source>
</evidence>
<dbReference type="Proteomes" id="UP000244948">
    <property type="component" value="Unassembled WGS sequence"/>
</dbReference>
<keyword evidence="3" id="KW-1133">Transmembrane helix</keyword>
<keyword evidence="3" id="KW-0472">Membrane</keyword>
<dbReference type="PANTHER" id="PTHR30487">
    <property type="entry name" value="TYPE 4 PREPILIN-LIKE PROTEINS LEADER PEPTIDE-PROCESSING ENZYME"/>
    <property type="match status" value="1"/>
</dbReference>
<sequence>MMVKELLLSALVALGILLLYSWLWWIRKGIYLPQFNQYFIAESLKNRRLILFQRGLISALSLLLRSQWGKRRVWSHLVGFFLLLLSLQLLLSMSLYLLFDYQLQWQDHLFLLLLVPLILFDLRYYLIPDPLLYPLLWGGICLALFHLGAIDLESSLLGVMGGYLLFEVCYWSGMLFVRREIMGRGDIKLFAALLAWLGVQSLPILLLLSALLGLGSALSIRLRYSLLRRVSGELSEELKQVAQEKVEGKMIPFAPALGFSGIILYFNLQIFGN</sequence>
<feature type="transmembrane region" description="Helical" evidence="3">
    <location>
        <begin position="156"/>
        <end position="177"/>
    </location>
</feature>
<dbReference type="GO" id="GO:0005886">
    <property type="term" value="C:plasma membrane"/>
    <property type="evidence" value="ECO:0007669"/>
    <property type="project" value="TreeGrafter"/>
</dbReference>
<dbReference type="EMBL" id="QEWR01000003">
    <property type="protein sequence ID" value="PWD83137.1"/>
    <property type="molecule type" value="Genomic_DNA"/>
</dbReference>
<dbReference type="InterPro" id="IPR000045">
    <property type="entry name" value="Prepilin_IV_endopep_pep"/>
</dbReference>
<evidence type="ECO:0000313" key="6">
    <source>
        <dbReference type="Proteomes" id="UP000244948"/>
    </source>
</evidence>
<feature type="transmembrane region" description="Helical" evidence="3">
    <location>
        <begin position="7"/>
        <end position="26"/>
    </location>
</feature>
<organism evidence="5 6">
    <name type="scientific">Ignatzschineria indica</name>
    <dbReference type="NCBI Taxonomy" id="472583"/>
    <lineage>
        <taxon>Bacteria</taxon>
        <taxon>Pseudomonadati</taxon>
        <taxon>Pseudomonadota</taxon>
        <taxon>Gammaproteobacteria</taxon>
        <taxon>Cardiobacteriales</taxon>
        <taxon>Ignatzschineriaceae</taxon>
        <taxon>Ignatzschineria</taxon>
    </lineage>
</organism>